<comment type="subcellular location">
    <subcellularLocation>
        <location evidence="1">Membrane</location>
        <topology evidence="1">Multi-pass membrane protein</topology>
    </subcellularLocation>
</comment>
<evidence type="ECO:0000256" key="1">
    <source>
        <dbReference type="ARBA" id="ARBA00004141"/>
    </source>
</evidence>
<evidence type="ECO:0000256" key="2">
    <source>
        <dbReference type="ARBA" id="ARBA00022692"/>
    </source>
</evidence>
<evidence type="ECO:0000256" key="5">
    <source>
        <dbReference type="SAM" id="Phobius"/>
    </source>
</evidence>
<proteinExistence type="predicted"/>
<organism evidence="6 7">
    <name type="scientific">Tropilaelaps mercedesae</name>
    <dbReference type="NCBI Taxonomy" id="418985"/>
    <lineage>
        <taxon>Eukaryota</taxon>
        <taxon>Metazoa</taxon>
        <taxon>Ecdysozoa</taxon>
        <taxon>Arthropoda</taxon>
        <taxon>Chelicerata</taxon>
        <taxon>Arachnida</taxon>
        <taxon>Acari</taxon>
        <taxon>Parasitiformes</taxon>
        <taxon>Mesostigmata</taxon>
        <taxon>Gamasina</taxon>
        <taxon>Dermanyssoidea</taxon>
        <taxon>Laelapidae</taxon>
        <taxon>Tropilaelaps</taxon>
    </lineage>
</organism>
<evidence type="ECO:0000256" key="3">
    <source>
        <dbReference type="ARBA" id="ARBA00022989"/>
    </source>
</evidence>
<dbReference type="InParanoid" id="A0A1V9X391"/>
<reference evidence="6 7" key="1">
    <citation type="journal article" date="2017" name="Gigascience">
        <title>Draft genome of the honey bee ectoparasitic mite, Tropilaelaps mercedesae, is shaped by the parasitic life history.</title>
        <authorList>
            <person name="Dong X."/>
            <person name="Armstrong S.D."/>
            <person name="Xia D."/>
            <person name="Makepeace B.L."/>
            <person name="Darby A.C."/>
            <person name="Kadowaki T."/>
        </authorList>
    </citation>
    <scope>NUCLEOTIDE SEQUENCE [LARGE SCALE GENOMIC DNA]</scope>
    <source>
        <strain evidence="6">Wuxi-XJTLU</strain>
    </source>
</reference>
<dbReference type="EMBL" id="MNPL01027079">
    <property type="protein sequence ID" value="OQR67861.1"/>
    <property type="molecule type" value="Genomic_DNA"/>
</dbReference>
<keyword evidence="3 5" id="KW-1133">Transmembrane helix</keyword>
<keyword evidence="4 5" id="KW-0472">Membrane</keyword>
<dbReference type="PANTHER" id="PTHR24064">
    <property type="entry name" value="SOLUTE CARRIER FAMILY 22 MEMBER"/>
    <property type="match status" value="1"/>
</dbReference>
<evidence type="ECO:0000313" key="7">
    <source>
        <dbReference type="Proteomes" id="UP000192247"/>
    </source>
</evidence>
<dbReference type="SUPFAM" id="SSF103473">
    <property type="entry name" value="MFS general substrate transporter"/>
    <property type="match status" value="1"/>
</dbReference>
<dbReference type="Proteomes" id="UP000192247">
    <property type="component" value="Unassembled WGS sequence"/>
</dbReference>
<sequence length="329" mass="37142">MEEILDQTGPWHYPVLLLNAIGGFPYPWRVMSLQFMAPKDLNYWCARPNDSISLDDWRVANDGVDLRCFVKKDDDITNGTAVRCNSWEYDHSYYTRTLTEDWDAVCDRRWLVDSSQSFFMSGMLSTLVFSHISDWYGRCTALRISLVLSLVTGFAAASASNFWAFSVLRMANNAVGVGFFTLAVESIGTSKRAMVSLSSEFGWFIGLIVYPVVVYYIRDWRVLQIVSAVPDVFLLLSTLFLDESPKWLVSMGRFDKAKTLLSKIVQRNKLRNVDIAAIVKAAREKIAAVGVVVVIGRMLVDAENKIRGSVFDLFRGFILARTTLACTLN</sequence>
<dbReference type="AlphaFoldDB" id="A0A1V9X391"/>
<gene>
    <name evidence="6" type="ORF">BIW11_13263</name>
</gene>
<dbReference type="InterPro" id="IPR005828">
    <property type="entry name" value="MFS_sugar_transport-like"/>
</dbReference>
<feature type="transmembrane region" description="Helical" evidence="5">
    <location>
        <begin position="144"/>
        <end position="164"/>
    </location>
</feature>
<name>A0A1V9X391_9ACAR</name>
<dbReference type="GO" id="GO:0016020">
    <property type="term" value="C:membrane"/>
    <property type="evidence" value="ECO:0007669"/>
    <property type="project" value="UniProtKB-SubCell"/>
</dbReference>
<dbReference type="OrthoDB" id="6412567at2759"/>
<dbReference type="GO" id="GO:0022857">
    <property type="term" value="F:transmembrane transporter activity"/>
    <property type="evidence" value="ECO:0007669"/>
    <property type="project" value="InterPro"/>
</dbReference>
<dbReference type="InterPro" id="IPR036259">
    <property type="entry name" value="MFS_trans_sf"/>
</dbReference>
<dbReference type="Pfam" id="PF00083">
    <property type="entry name" value="Sugar_tr"/>
    <property type="match status" value="1"/>
</dbReference>
<dbReference type="Gene3D" id="1.20.1250.20">
    <property type="entry name" value="MFS general substrate transporter like domains"/>
    <property type="match status" value="1"/>
</dbReference>
<evidence type="ECO:0000313" key="6">
    <source>
        <dbReference type="EMBL" id="OQR67861.1"/>
    </source>
</evidence>
<comment type="caution">
    <text evidence="6">The sequence shown here is derived from an EMBL/GenBank/DDBJ whole genome shotgun (WGS) entry which is preliminary data.</text>
</comment>
<accession>A0A1V9X391</accession>
<evidence type="ECO:0000256" key="4">
    <source>
        <dbReference type="ARBA" id="ARBA00023136"/>
    </source>
</evidence>
<feature type="transmembrane region" description="Helical" evidence="5">
    <location>
        <begin position="201"/>
        <end position="217"/>
    </location>
</feature>
<keyword evidence="2 5" id="KW-0812">Transmembrane</keyword>
<protein>
    <submittedName>
        <fullName evidence="6">Solute carrier family 22 member 6-B-like</fullName>
    </submittedName>
</protein>
<keyword evidence="7" id="KW-1185">Reference proteome</keyword>
<dbReference type="STRING" id="418985.A0A1V9X391"/>